<dbReference type="SUPFAM" id="SSF46894">
    <property type="entry name" value="C-terminal effector domain of the bipartite response regulators"/>
    <property type="match status" value="1"/>
</dbReference>
<dbReference type="InterPro" id="IPR016032">
    <property type="entry name" value="Sig_transdc_resp-reg_C-effctor"/>
</dbReference>
<dbReference type="Gene3D" id="1.10.10.10">
    <property type="entry name" value="Winged helix-like DNA-binding domain superfamily/Winged helix DNA-binding domain"/>
    <property type="match status" value="1"/>
</dbReference>
<dbReference type="InterPro" id="IPR036388">
    <property type="entry name" value="WH-like_DNA-bd_sf"/>
</dbReference>
<dbReference type="CDD" id="cd06170">
    <property type="entry name" value="LuxR_C_like"/>
    <property type="match status" value="1"/>
</dbReference>
<keyword evidence="1" id="KW-0812">Transmembrane</keyword>
<gene>
    <name evidence="3" type="ORF">BG454_11070</name>
</gene>
<proteinExistence type="predicted"/>
<dbReference type="EMBL" id="CP024899">
    <property type="protein sequence ID" value="ATX66286.1"/>
    <property type="molecule type" value="Genomic_DNA"/>
</dbReference>
<evidence type="ECO:0000256" key="1">
    <source>
        <dbReference type="SAM" id="Phobius"/>
    </source>
</evidence>
<dbReference type="GO" id="GO:0006355">
    <property type="term" value="P:regulation of DNA-templated transcription"/>
    <property type="evidence" value="ECO:0007669"/>
    <property type="project" value="InterPro"/>
</dbReference>
<keyword evidence="4" id="KW-1185">Reference proteome</keyword>
<evidence type="ECO:0000313" key="3">
    <source>
        <dbReference type="EMBL" id="ATX66286.1"/>
    </source>
</evidence>
<dbReference type="Proteomes" id="UP000228948">
    <property type="component" value="Chromosome"/>
</dbReference>
<name>A0A2K8KBC2_9RHOB</name>
<accession>A0A2K8KBC2</accession>
<dbReference type="KEGG" id="rbg:BG454_11070"/>
<evidence type="ECO:0000259" key="2">
    <source>
        <dbReference type="PROSITE" id="PS50043"/>
    </source>
</evidence>
<dbReference type="OrthoDB" id="8277135at2"/>
<dbReference type="PROSITE" id="PS50043">
    <property type="entry name" value="HTH_LUXR_2"/>
    <property type="match status" value="1"/>
</dbReference>
<evidence type="ECO:0000313" key="4">
    <source>
        <dbReference type="Proteomes" id="UP000228948"/>
    </source>
</evidence>
<keyword evidence="1" id="KW-1133">Transmembrane helix</keyword>
<dbReference type="SMART" id="SM00421">
    <property type="entry name" value="HTH_LUXR"/>
    <property type="match status" value="1"/>
</dbReference>
<dbReference type="PRINTS" id="PR00038">
    <property type="entry name" value="HTHLUXR"/>
</dbReference>
<protein>
    <recommendedName>
        <fullName evidence="2">HTH luxR-type domain-containing protein</fullName>
    </recommendedName>
</protein>
<feature type="transmembrane region" description="Helical" evidence="1">
    <location>
        <begin position="26"/>
        <end position="47"/>
    </location>
</feature>
<feature type="transmembrane region" description="Helical" evidence="1">
    <location>
        <begin position="67"/>
        <end position="85"/>
    </location>
</feature>
<dbReference type="Pfam" id="PF00196">
    <property type="entry name" value="GerE"/>
    <property type="match status" value="1"/>
</dbReference>
<dbReference type="AlphaFoldDB" id="A0A2K8KBC2"/>
<dbReference type="STRING" id="441209.GCA_001870665_01994"/>
<dbReference type="GO" id="GO:0003677">
    <property type="term" value="F:DNA binding"/>
    <property type="evidence" value="ECO:0007669"/>
    <property type="project" value="InterPro"/>
</dbReference>
<feature type="domain" description="HTH luxR-type" evidence="2">
    <location>
        <begin position="111"/>
        <end position="176"/>
    </location>
</feature>
<reference evidence="3 4" key="1">
    <citation type="submission" date="2017-11" db="EMBL/GenBank/DDBJ databases">
        <title>Revised Sequence and Annotation of the Rhodobaca barguzinensis strain alga05 Genome.</title>
        <authorList>
            <person name="Kopejtka K."/>
            <person name="Tomasch J.M."/>
            <person name="Bunk B."/>
            <person name="Koblizek M."/>
        </authorList>
    </citation>
    <scope>NUCLEOTIDE SEQUENCE [LARGE SCALE GENOMIC DNA]</scope>
    <source>
        <strain evidence="4">alga05</strain>
    </source>
</reference>
<organism evidence="3 4">
    <name type="scientific">Roseinatronobacter bogoriensis subsp. barguzinensis</name>
    <dbReference type="NCBI Taxonomy" id="441209"/>
    <lineage>
        <taxon>Bacteria</taxon>
        <taxon>Pseudomonadati</taxon>
        <taxon>Pseudomonadota</taxon>
        <taxon>Alphaproteobacteria</taxon>
        <taxon>Rhodobacterales</taxon>
        <taxon>Paracoccaceae</taxon>
        <taxon>Roseinatronobacter</taxon>
    </lineage>
</organism>
<sequence>MWSPDWLCPYFAGLLKKRHIVKYRKITWLLVLIQVVGALLFIGDIALSVTRVERQPVDWRLREAMEIGAALALMIGLLMTGVLLMQAQRVLGKAEAQMHRASSAFMEIVEESFGTWSLTPAERDVALLVLKGFSTQEIAGFRNTSEGTVKAQTNAIYRKAGVTGRGQLMSIFIDDLMHEPDEHKSEPQQ</sequence>
<keyword evidence="1" id="KW-0472">Membrane</keyword>
<dbReference type="InterPro" id="IPR000792">
    <property type="entry name" value="Tscrpt_reg_LuxR_C"/>
</dbReference>